<dbReference type="GO" id="GO:0004252">
    <property type="term" value="F:serine-type endopeptidase activity"/>
    <property type="evidence" value="ECO:0007669"/>
    <property type="project" value="UniProtKB-UniRule"/>
</dbReference>
<evidence type="ECO:0000256" key="2">
    <source>
        <dbReference type="SAM" id="Phobius"/>
    </source>
</evidence>
<keyword evidence="2" id="KW-1133">Transmembrane helix</keyword>
<feature type="transmembrane region" description="Helical" evidence="2">
    <location>
        <begin position="20"/>
        <end position="39"/>
    </location>
</feature>
<accession>A0A512HRF2</accession>
<feature type="transmembrane region" description="Helical" evidence="2">
    <location>
        <begin position="156"/>
        <end position="176"/>
    </location>
</feature>
<gene>
    <name evidence="3" type="ORF">AFL01nite_03590</name>
</gene>
<dbReference type="InterPro" id="IPR019533">
    <property type="entry name" value="Peptidase_S26"/>
</dbReference>
<keyword evidence="2" id="KW-0472">Membrane</keyword>
<keyword evidence="4" id="KW-1185">Reference proteome</keyword>
<sequence>MTTHTTAPKRTSALGRVGQALAWVVILGAVSVIAVGVLIPRIGGATPYTILTGSMKPQYPPGTLVVVKPTPVEKIGVGTVITYQLKSGEPTVVTHRVVSVGYASDGEPSFVTRGDANQDPDLEPVRPVQIKGTLWYAVPKLGWMSNALGQDQRNSAVYVVAGGLGLYSVWMLGGALRDRVRPRRMPEETDS</sequence>
<organism evidence="3 4">
    <name type="scientific">Aeromicrobium flavum</name>
    <dbReference type="NCBI Taxonomy" id="416568"/>
    <lineage>
        <taxon>Bacteria</taxon>
        <taxon>Bacillati</taxon>
        <taxon>Actinomycetota</taxon>
        <taxon>Actinomycetes</taxon>
        <taxon>Propionibacteriales</taxon>
        <taxon>Nocardioidaceae</taxon>
        <taxon>Aeromicrobium</taxon>
    </lineage>
</organism>
<dbReference type="AlphaFoldDB" id="A0A512HRF2"/>
<dbReference type="EC" id="3.4.21.89" evidence="1"/>
<comment type="caution">
    <text evidence="3">The sequence shown here is derived from an EMBL/GenBank/DDBJ whole genome shotgun (WGS) entry which is preliminary data.</text>
</comment>
<dbReference type="InterPro" id="IPR001733">
    <property type="entry name" value="Peptidase_S26B"/>
</dbReference>
<evidence type="ECO:0000313" key="4">
    <source>
        <dbReference type="Proteomes" id="UP000321769"/>
    </source>
</evidence>
<dbReference type="GO" id="GO:0016020">
    <property type="term" value="C:membrane"/>
    <property type="evidence" value="ECO:0007669"/>
    <property type="project" value="UniProtKB-UniRule"/>
</dbReference>
<dbReference type="PANTHER" id="PTHR10806:SF6">
    <property type="entry name" value="SIGNAL PEPTIDASE COMPLEX CATALYTIC SUBUNIT SEC11"/>
    <property type="match status" value="1"/>
</dbReference>
<dbReference type="GO" id="GO:0006465">
    <property type="term" value="P:signal peptide processing"/>
    <property type="evidence" value="ECO:0007669"/>
    <property type="project" value="UniProtKB-UniRule"/>
</dbReference>
<dbReference type="RefSeq" id="WP_146825371.1">
    <property type="nucleotide sequence ID" value="NZ_BAAAYQ010000001.1"/>
</dbReference>
<evidence type="ECO:0000313" key="3">
    <source>
        <dbReference type="EMBL" id="GEO88032.1"/>
    </source>
</evidence>
<dbReference type="CDD" id="cd06530">
    <property type="entry name" value="S26_SPase_I"/>
    <property type="match status" value="1"/>
</dbReference>
<proteinExistence type="predicted"/>
<reference evidence="3 4" key="1">
    <citation type="submission" date="2019-07" db="EMBL/GenBank/DDBJ databases">
        <title>Whole genome shotgun sequence of Aeromicrobium flavum NBRC 107625.</title>
        <authorList>
            <person name="Hosoyama A."/>
            <person name="Uohara A."/>
            <person name="Ohji S."/>
            <person name="Ichikawa N."/>
        </authorList>
    </citation>
    <scope>NUCLEOTIDE SEQUENCE [LARGE SCALE GENOMIC DNA]</scope>
    <source>
        <strain evidence="3 4">NBRC 107625</strain>
    </source>
</reference>
<dbReference type="OrthoDB" id="3178064at2"/>
<keyword evidence="2" id="KW-0812">Transmembrane</keyword>
<protein>
    <recommendedName>
        <fullName evidence="1">Signal peptidase I</fullName>
        <ecNumber evidence="1">3.4.21.89</ecNumber>
    </recommendedName>
</protein>
<dbReference type="GO" id="GO:0009003">
    <property type="term" value="F:signal peptidase activity"/>
    <property type="evidence" value="ECO:0007669"/>
    <property type="project" value="UniProtKB-EC"/>
</dbReference>
<evidence type="ECO:0000256" key="1">
    <source>
        <dbReference type="NCBIfam" id="TIGR02228"/>
    </source>
</evidence>
<dbReference type="PANTHER" id="PTHR10806">
    <property type="entry name" value="SIGNAL PEPTIDASE COMPLEX CATALYTIC SUBUNIT SEC11"/>
    <property type="match status" value="1"/>
</dbReference>
<dbReference type="Proteomes" id="UP000321769">
    <property type="component" value="Unassembled WGS sequence"/>
</dbReference>
<dbReference type="NCBIfam" id="TIGR02228">
    <property type="entry name" value="sigpep_I_arch"/>
    <property type="match status" value="1"/>
</dbReference>
<name>A0A512HRF2_9ACTN</name>
<dbReference type="EMBL" id="BJZQ01000001">
    <property type="protein sequence ID" value="GEO88032.1"/>
    <property type="molecule type" value="Genomic_DNA"/>
</dbReference>